<dbReference type="Gene3D" id="2.10.70.50">
    <property type="match status" value="1"/>
</dbReference>
<dbReference type="Gene3D" id="2.30.30.290">
    <property type="entry name" value="YopX-like domains"/>
    <property type="match status" value="1"/>
</dbReference>
<accession>A0A1J0AKR4</accession>
<reference evidence="2" key="2">
    <citation type="journal article" date="2003" name="Plasmid">
        <title>Bacillus subtilis soil isolates: plasmid replicon analysis and construction of a new theta-replicating vector.</title>
        <authorList>
            <person name="Titok M.A."/>
            <person name="Chapuis J."/>
            <person name="Selezneva Y.V."/>
            <person name="Lagodich A.V."/>
            <person name="Prokulevich V.A."/>
            <person name="Ehrlich S.D."/>
            <person name="Janniere L."/>
        </authorList>
    </citation>
    <scope>NUCLEOTIDE SEQUENCE</scope>
    <source>
        <strain evidence="2">72</strain>
        <plasmid evidence="2">pBS72</plasmid>
    </source>
</reference>
<proteinExistence type="predicted"/>
<organism evidence="2">
    <name type="scientific">Bacillus subtilis</name>
    <dbReference type="NCBI Taxonomy" id="1423"/>
    <lineage>
        <taxon>Bacteria</taxon>
        <taxon>Bacillati</taxon>
        <taxon>Bacillota</taxon>
        <taxon>Bacilli</taxon>
        <taxon>Bacillales</taxon>
        <taxon>Bacillaceae</taxon>
        <taxon>Bacillus</taxon>
    </lineage>
</organism>
<dbReference type="InterPro" id="IPR019096">
    <property type="entry name" value="YopX_protein"/>
</dbReference>
<reference evidence="2" key="4">
    <citation type="journal article" date="2006" name="Microbiology">
        <title>The replicative polymerases PolC and DnaE are required for theta replication of the Bacillus subtilis plasmid pBS72.</title>
        <authorList>
            <person name="Titok M."/>
            <person name="Suski C."/>
            <person name="Dalmais B."/>
            <person name="Ehrlich S.D."/>
            <person name="Janniere L."/>
        </authorList>
    </citation>
    <scope>NUCLEOTIDE SEQUENCE</scope>
    <source>
        <strain evidence="2">72</strain>
        <plasmid evidence="2">pBS72</plasmid>
    </source>
</reference>
<dbReference type="InterPro" id="IPR023385">
    <property type="entry name" value="YopX-like_C"/>
</dbReference>
<reference evidence="2" key="1">
    <citation type="journal article" date="2002" name="Mikrobiologiia">
        <title>Soil strain of Bacillus subtilis harboring a large plasmid that mediates high-frequency conjugal mobilization.</title>
        <authorList>
            <person name="Lotareva O.V."/>
            <person name="Poluektova E.U."/>
            <person name="Titok M.A."/>
            <person name="Prozorov A.A."/>
        </authorList>
    </citation>
    <scope>NUCLEOTIDE SEQUENCE</scope>
    <source>
        <strain evidence="2">72</strain>
        <plasmid evidence="2">pBS72</plasmid>
    </source>
</reference>
<dbReference type="SUPFAM" id="SSF159006">
    <property type="entry name" value="YopX-like"/>
    <property type="match status" value="1"/>
</dbReference>
<geneLocation type="plasmid" evidence="2">
    <name>pBS72</name>
</geneLocation>
<dbReference type="EMBL" id="KX711616">
    <property type="protein sequence ID" value="APB62329.1"/>
    <property type="molecule type" value="Genomic_DNA"/>
</dbReference>
<protein>
    <submittedName>
        <fullName evidence="2">YopX family protein</fullName>
    </submittedName>
</protein>
<reference evidence="2" key="5">
    <citation type="submission" date="2016-08" db="EMBL/GenBank/DDBJ databases">
        <authorList>
            <person name="Satsunkevich N.E."/>
            <person name="Valentovich L.N."/>
            <person name="Kolomiets E.I."/>
            <person name="Titok M.A."/>
        </authorList>
    </citation>
    <scope>NUCLEOTIDE SEQUENCE</scope>
    <source>
        <strain evidence="2">72</strain>
        <plasmid evidence="2">pBS72</plasmid>
    </source>
</reference>
<sequence>MNTAYRVWDGEQMCYYGDEGICLSIGELGSIEGKVFGWSVWLEGYGVIAHSGDGKSVLMNGTDQFQTHSRLRRIYARDIVQQEETAPGGLYGPEPFIGEVKMIDGSWCIVNEKKEECRPLFSETATNKVLGDVYQNPELLEGAE</sequence>
<dbReference type="RefSeq" id="WP_172688815.1">
    <property type="nucleotide sequence ID" value="NZ_KX711616.1"/>
</dbReference>
<dbReference type="AlphaFoldDB" id="A0A1J0AKR4"/>
<feature type="domain" description="YopX protein" evidence="1">
    <location>
        <begin position="5"/>
        <end position="141"/>
    </location>
</feature>
<gene>
    <name evidence="2" type="ORF">pBS72_0600</name>
</gene>
<name>A0A1J0AKR4_BACIU</name>
<keyword evidence="2" id="KW-0614">Plasmid</keyword>
<reference evidence="2" key="3">
    <citation type="journal article" date="2004" name="Mol. Biol. (Mosk.)">
        <title>The replication system of plasmids from Bacillus subtilis environmental isolates.</title>
        <authorList>
            <person name="Lagodich A.V."/>
            <person name="Shtaniuk Iu.V."/>
            <person name="Prozorov A.A."/>
            <person name="Titok M.A."/>
        </authorList>
    </citation>
    <scope>NUCLEOTIDE SEQUENCE</scope>
    <source>
        <strain evidence="2">72</strain>
        <plasmid evidence="2">pBS72</plasmid>
    </source>
</reference>
<dbReference type="Pfam" id="PF09643">
    <property type="entry name" value="YopX"/>
    <property type="match status" value="1"/>
</dbReference>
<evidence type="ECO:0000259" key="1">
    <source>
        <dbReference type="Pfam" id="PF09643"/>
    </source>
</evidence>
<evidence type="ECO:0000313" key="2">
    <source>
        <dbReference type="EMBL" id="APB62329.1"/>
    </source>
</evidence>